<feature type="transmembrane region" description="Helical" evidence="1">
    <location>
        <begin position="150"/>
        <end position="170"/>
    </location>
</feature>
<keyword evidence="1" id="KW-0472">Membrane</keyword>
<keyword evidence="1" id="KW-1133">Transmembrane helix</keyword>
<comment type="caution">
    <text evidence="2">The sequence shown here is derived from an EMBL/GenBank/DDBJ whole genome shotgun (WGS) entry which is preliminary data.</text>
</comment>
<reference evidence="2 3" key="1">
    <citation type="journal article" date="2016" name="Genome Biol. Evol.">
        <title>Gene Family Evolution Reflects Adaptation to Soil Environmental Stressors in the Genome of the Collembolan Orchesella cincta.</title>
        <authorList>
            <person name="Faddeeva-Vakhrusheva A."/>
            <person name="Derks M.F."/>
            <person name="Anvar S.Y."/>
            <person name="Agamennone V."/>
            <person name="Suring W."/>
            <person name="Smit S."/>
            <person name="van Straalen N.M."/>
            <person name="Roelofs D."/>
        </authorList>
    </citation>
    <scope>NUCLEOTIDE SEQUENCE [LARGE SCALE GENOMIC DNA]</scope>
    <source>
        <tissue evidence="2">Mixed pool</tissue>
    </source>
</reference>
<feature type="transmembrane region" description="Helical" evidence="1">
    <location>
        <begin position="12"/>
        <end position="32"/>
    </location>
</feature>
<evidence type="ECO:0000313" key="2">
    <source>
        <dbReference type="EMBL" id="ODM99322.1"/>
    </source>
</evidence>
<organism evidence="2 3">
    <name type="scientific">Orchesella cincta</name>
    <name type="common">Springtail</name>
    <name type="synonym">Podura cincta</name>
    <dbReference type="NCBI Taxonomy" id="48709"/>
    <lineage>
        <taxon>Eukaryota</taxon>
        <taxon>Metazoa</taxon>
        <taxon>Ecdysozoa</taxon>
        <taxon>Arthropoda</taxon>
        <taxon>Hexapoda</taxon>
        <taxon>Collembola</taxon>
        <taxon>Entomobryomorpha</taxon>
        <taxon>Entomobryoidea</taxon>
        <taxon>Orchesellidae</taxon>
        <taxon>Orchesellinae</taxon>
        <taxon>Orchesella</taxon>
    </lineage>
</organism>
<dbReference type="AlphaFoldDB" id="A0A1D2N225"/>
<sequence>MGTCFQITLKCFVATTLIASLFYLGCLSWWIVDIVKNHPRNEYNSTGIGPEVFAVNLSCAGIGVFAVLCQAIGSLSLLFYCGDYQKSHAKKWAVAQVFLLVIVILVYFLPFAFSGSGAHNSLSEFWDKAAAHTKAAANVSHLHAEYTLPWGFYIHSAFDIIAVFVVILLWKCAKKQGYTAVR</sequence>
<evidence type="ECO:0008006" key="4">
    <source>
        <dbReference type="Google" id="ProtNLM"/>
    </source>
</evidence>
<name>A0A1D2N225_ORCCI</name>
<feature type="transmembrane region" description="Helical" evidence="1">
    <location>
        <begin position="92"/>
        <end position="113"/>
    </location>
</feature>
<proteinExistence type="predicted"/>
<keyword evidence="1" id="KW-0812">Transmembrane</keyword>
<feature type="transmembrane region" description="Helical" evidence="1">
    <location>
        <begin position="52"/>
        <end position="80"/>
    </location>
</feature>
<dbReference type="Proteomes" id="UP000094527">
    <property type="component" value="Unassembled WGS sequence"/>
</dbReference>
<accession>A0A1D2N225</accession>
<evidence type="ECO:0000256" key="1">
    <source>
        <dbReference type="SAM" id="Phobius"/>
    </source>
</evidence>
<dbReference type="EMBL" id="LJIJ01000287">
    <property type="protein sequence ID" value="ODM99322.1"/>
    <property type="molecule type" value="Genomic_DNA"/>
</dbReference>
<keyword evidence="3" id="KW-1185">Reference proteome</keyword>
<gene>
    <name evidence="2" type="ORF">Ocin01_07354</name>
</gene>
<evidence type="ECO:0000313" key="3">
    <source>
        <dbReference type="Proteomes" id="UP000094527"/>
    </source>
</evidence>
<protein>
    <recommendedName>
        <fullName evidence="4">Transmembrane protein</fullName>
    </recommendedName>
</protein>